<protein>
    <recommendedName>
        <fullName evidence="4">Clp1-like protein</fullName>
    </recommendedName>
</protein>
<dbReference type="Proteomes" id="UP000076154">
    <property type="component" value="Unassembled WGS sequence"/>
</dbReference>
<reference evidence="2" key="1">
    <citation type="submission" date="2018-04" db="EMBL/GenBank/DDBJ databases">
        <title>Whole genome sequencing of Hypsizygus marmoreus.</title>
        <authorList>
            <person name="Choi I.-G."/>
            <person name="Min B."/>
            <person name="Kim J.-G."/>
            <person name="Kim S."/>
            <person name="Oh Y.-L."/>
            <person name="Kong W.-S."/>
            <person name="Park H."/>
            <person name="Jeong J."/>
            <person name="Song E.-S."/>
        </authorList>
    </citation>
    <scope>NUCLEOTIDE SEQUENCE [LARGE SCALE GENOMIC DNA]</scope>
    <source>
        <strain evidence="2">51987-8</strain>
    </source>
</reference>
<evidence type="ECO:0000313" key="3">
    <source>
        <dbReference type="Proteomes" id="UP000076154"/>
    </source>
</evidence>
<sequence length="399" mass="43381">MGIGNTIGRDLKESLRATYRRNRSASPDDLSTMVLQSTYAKRIISGVENHPPSPTTKAIASRLRNSATDAARRRRARANGASTPEYNAVQAKRRSAKTPTRTIKFHMATIPNVPPPIVDVEMKGAEPSGSSSAPSTTPVVLPKLLKRPEFCDVSRETLVAADPELHDTDITFLRDVLEDMGSEMFRSLSAIEATPSKNAVPDELNVIVRDLSVVLPSHLLAIYGTPSKSHPEQKRSVTLYPVHSLILSAYCTRLPPFPASIPLPTLPKDALPRSAPFNVTVPVRPVCLPHPASYLPLSAFLYTKRTEVLMASLMPPCQLPELFDASNRAQLEAYATELATTFTVHALLQHAAGVHGLWQNVCALGISDDALWETLDTAWNVLLCAIAVSTGNKEAMMPA</sequence>
<dbReference type="EMBL" id="LUEZ02000012">
    <property type="protein sequence ID" value="RDB28313.1"/>
    <property type="molecule type" value="Genomic_DNA"/>
</dbReference>
<comment type="caution">
    <text evidence="2">The sequence shown here is derived from an EMBL/GenBank/DDBJ whole genome shotgun (WGS) entry which is preliminary data.</text>
</comment>
<evidence type="ECO:0000313" key="2">
    <source>
        <dbReference type="EMBL" id="RDB28313.1"/>
    </source>
</evidence>
<dbReference type="InParanoid" id="A0A369K903"/>
<gene>
    <name evidence="2" type="ORF">Hypma_001305</name>
</gene>
<accession>A0A369K903</accession>
<evidence type="ECO:0008006" key="4">
    <source>
        <dbReference type="Google" id="ProtNLM"/>
    </source>
</evidence>
<organism evidence="2 3">
    <name type="scientific">Hypsizygus marmoreus</name>
    <name type="common">White beech mushroom</name>
    <name type="synonym">Agaricus marmoreus</name>
    <dbReference type="NCBI Taxonomy" id="39966"/>
    <lineage>
        <taxon>Eukaryota</taxon>
        <taxon>Fungi</taxon>
        <taxon>Dikarya</taxon>
        <taxon>Basidiomycota</taxon>
        <taxon>Agaricomycotina</taxon>
        <taxon>Agaricomycetes</taxon>
        <taxon>Agaricomycetidae</taxon>
        <taxon>Agaricales</taxon>
        <taxon>Tricholomatineae</taxon>
        <taxon>Lyophyllaceae</taxon>
        <taxon>Hypsizygus</taxon>
    </lineage>
</organism>
<feature type="region of interest" description="Disordered" evidence="1">
    <location>
        <begin position="65"/>
        <end position="99"/>
    </location>
</feature>
<evidence type="ECO:0000256" key="1">
    <source>
        <dbReference type="SAM" id="MobiDB-lite"/>
    </source>
</evidence>
<dbReference type="AlphaFoldDB" id="A0A369K903"/>
<keyword evidence="3" id="KW-1185">Reference proteome</keyword>
<dbReference type="OrthoDB" id="2570975at2759"/>
<name>A0A369K903_HYPMA</name>
<proteinExistence type="predicted"/>